<reference evidence="2 3" key="1">
    <citation type="journal article" date="2024" name="Int. J. Syst. Evol. Microbiol.">
        <title>Clostridium omnivorum sp. nov., isolated from anoxic soil under the treatment of reductive soil disinfestation.</title>
        <authorList>
            <person name="Ueki A."/>
            <person name="Tonouchi A."/>
            <person name="Kaku N."/>
            <person name="Honma S."/>
            <person name="Ueki K."/>
        </authorList>
    </citation>
    <scope>NUCLEOTIDE SEQUENCE [LARGE SCALE GENOMIC DNA]</scope>
    <source>
        <strain evidence="2 3">E14</strain>
    </source>
</reference>
<dbReference type="PANTHER" id="PTHR40061:SF1">
    <property type="entry name" value="SPORULATION PROTEIN YLMC-RELATED"/>
    <property type="match status" value="1"/>
</dbReference>
<dbReference type="RefSeq" id="WP_264852152.1">
    <property type="nucleotide sequence ID" value="NZ_BRXR01000001.1"/>
</dbReference>
<organism evidence="2 3">
    <name type="scientific">Clostridium omnivorum</name>
    <dbReference type="NCBI Taxonomy" id="1604902"/>
    <lineage>
        <taxon>Bacteria</taxon>
        <taxon>Bacillati</taxon>
        <taxon>Bacillota</taxon>
        <taxon>Clostridia</taxon>
        <taxon>Eubacteriales</taxon>
        <taxon>Clostridiaceae</taxon>
        <taxon>Clostridium</taxon>
    </lineage>
</organism>
<dbReference type="InterPro" id="IPR027275">
    <property type="entry name" value="PRC-brl_dom"/>
</dbReference>
<dbReference type="Pfam" id="PF05239">
    <property type="entry name" value="PRC"/>
    <property type="match status" value="1"/>
</dbReference>
<evidence type="ECO:0000259" key="1">
    <source>
        <dbReference type="Pfam" id="PF05239"/>
    </source>
</evidence>
<comment type="caution">
    <text evidence="2">The sequence shown here is derived from an EMBL/GenBank/DDBJ whole genome shotgun (WGS) entry which is preliminary data.</text>
</comment>
<evidence type="ECO:0000313" key="2">
    <source>
        <dbReference type="EMBL" id="GLC32842.1"/>
    </source>
</evidence>
<dbReference type="NCBIfam" id="TIGR02888">
    <property type="entry name" value="spore_YlmC_YmxH"/>
    <property type="match status" value="1"/>
</dbReference>
<dbReference type="SUPFAM" id="SSF50346">
    <property type="entry name" value="PRC-barrel domain"/>
    <property type="match status" value="1"/>
</dbReference>
<dbReference type="PANTHER" id="PTHR40061">
    <property type="entry name" value="SPORULATION PROTEIN YLMC-RELATED"/>
    <property type="match status" value="1"/>
</dbReference>
<keyword evidence="3" id="KW-1185">Reference proteome</keyword>
<protein>
    <recommendedName>
        <fullName evidence="1">PRC-barrel domain-containing protein</fullName>
    </recommendedName>
</protein>
<accession>A0ABQ5NCR3</accession>
<dbReference type="Proteomes" id="UP001208567">
    <property type="component" value="Unassembled WGS sequence"/>
</dbReference>
<dbReference type="EMBL" id="BRXR01000001">
    <property type="protein sequence ID" value="GLC32842.1"/>
    <property type="molecule type" value="Genomic_DNA"/>
</dbReference>
<gene>
    <name evidence="2" type="ORF">bsdE14_42520</name>
</gene>
<proteinExistence type="predicted"/>
<sequence length="87" mass="9763">MEKSLYSIGNLRSMEVIDTSTGAKLGYIKDLKIDCNEYKIISIILPDQKVSWFGKSEGIEIPWEKVTKVGIDVVLIDGSDLNLDDKE</sequence>
<dbReference type="InterPro" id="IPR011033">
    <property type="entry name" value="PRC_barrel-like_sf"/>
</dbReference>
<name>A0ABQ5NCR3_9CLOT</name>
<dbReference type="Gene3D" id="2.30.30.240">
    <property type="entry name" value="PRC-barrel domain"/>
    <property type="match status" value="1"/>
</dbReference>
<dbReference type="InterPro" id="IPR014238">
    <property type="entry name" value="Spore_YlmC/YmxH"/>
</dbReference>
<feature type="domain" description="PRC-barrel" evidence="1">
    <location>
        <begin position="6"/>
        <end position="79"/>
    </location>
</feature>
<evidence type="ECO:0000313" key="3">
    <source>
        <dbReference type="Proteomes" id="UP001208567"/>
    </source>
</evidence>